<dbReference type="WBParaSite" id="nRc.2.0.1.t09092-RA">
    <property type="protein sequence ID" value="nRc.2.0.1.t09092-RA"/>
    <property type="gene ID" value="nRc.2.0.1.g09092"/>
</dbReference>
<dbReference type="AlphaFoldDB" id="A0A915I4M6"/>
<evidence type="ECO:0000313" key="3">
    <source>
        <dbReference type="WBParaSite" id="nRc.2.0.1.t09092-RA"/>
    </source>
</evidence>
<organism evidence="2 3">
    <name type="scientific">Romanomermis culicivorax</name>
    <name type="common">Nematode worm</name>
    <dbReference type="NCBI Taxonomy" id="13658"/>
    <lineage>
        <taxon>Eukaryota</taxon>
        <taxon>Metazoa</taxon>
        <taxon>Ecdysozoa</taxon>
        <taxon>Nematoda</taxon>
        <taxon>Enoplea</taxon>
        <taxon>Dorylaimia</taxon>
        <taxon>Mermithida</taxon>
        <taxon>Mermithoidea</taxon>
        <taxon>Mermithidae</taxon>
        <taxon>Romanomermis</taxon>
    </lineage>
</organism>
<keyword evidence="2" id="KW-1185">Reference proteome</keyword>
<accession>A0A915I4M6</accession>
<dbReference type="Proteomes" id="UP000887565">
    <property type="component" value="Unplaced"/>
</dbReference>
<evidence type="ECO:0000256" key="1">
    <source>
        <dbReference type="SAM" id="SignalP"/>
    </source>
</evidence>
<reference evidence="3" key="1">
    <citation type="submission" date="2022-11" db="UniProtKB">
        <authorList>
            <consortium name="WormBaseParasite"/>
        </authorList>
    </citation>
    <scope>IDENTIFICATION</scope>
</reference>
<feature type="chain" id="PRO_5037562681" evidence="1">
    <location>
        <begin position="26"/>
        <end position="95"/>
    </location>
</feature>
<protein>
    <submittedName>
        <fullName evidence="3">Uncharacterized protein</fullName>
    </submittedName>
</protein>
<proteinExistence type="predicted"/>
<feature type="signal peptide" evidence="1">
    <location>
        <begin position="1"/>
        <end position="25"/>
    </location>
</feature>
<evidence type="ECO:0000313" key="2">
    <source>
        <dbReference type="Proteomes" id="UP000887565"/>
    </source>
</evidence>
<name>A0A915I4M6_ROMCU</name>
<keyword evidence="1" id="KW-0732">Signal</keyword>
<sequence length="95" mass="10520">MNNMKTLCLVLVVSLLMSTEMVVSANLPNSSDQRQGPILVANDPESILLMKAYKYLADAADVLEMVLQKHKKTSSTLGKRDGGDNGDWEFMRFGK</sequence>